<reference evidence="5 6" key="1">
    <citation type="journal article" date="2016" name="Front. Microbiol.">
        <title>Genome and transcriptome sequences reveal the specific parasitism of the nematophagous Purpureocillium lilacinum 36-1.</title>
        <authorList>
            <person name="Xie J."/>
            <person name="Li S."/>
            <person name="Mo C."/>
            <person name="Xiao X."/>
            <person name="Peng D."/>
            <person name="Wang G."/>
            <person name="Xiao Y."/>
        </authorList>
    </citation>
    <scope>NUCLEOTIDE SEQUENCE [LARGE SCALE GENOMIC DNA]</scope>
    <source>
        <strain evidence="5 6">36-1</strain>
    </source>
</reference>
<name>A0A2U3EGE3_PURLI</name>
<dbReference type="AlphaFoldDB" id="A0A2U3EGE3"/>
<dbReference type="SMART" id="SM00066">
    <property type="entry name" value="GAL4"/>
    <property type="match status" value="1"/>
</dbReference>
<evidence type="ECO:0000256" key="1">
    <source>
        <dbReference type="ARBA" id="ARBA00004123"/>
    </source>
</evidence>
<feature type="region of interest" description="Disordered" evidence="3">
    <location>
        <begin position="403"/>
        <end position="423"/>
    </location>
</feature>
<feature type="domain" description="Zn(2)-C6 fungal-type" evidence="4">
    <location>
        <begin position="105"/>
        <end position="137"/>
    </location>
</feature>
<dbReference type="PROSITE" id="PS50048">
    <property type="entry name" value="ZN2_CY6_FUNGAL_2"/>
    <property type="match status" value="1"/>
</dbReference>
<dbReference type="GO" id="GO:0000981">
    <property type="term" value="F:DNA-binding transcription factor activity, RNA polymerase II-specific"/>
    <property type="evidence" value="ECO:0007669"/>
    <property type="project" value="InterPro"/>
</dbReference>
<evidence type="ECO:0000313" key="5">
    <source>
        <dbReference type="EMBL" id="PWI73568.1"/>
    </source>
</evidence>
<organism evidence="5 6">
    <name type="scientific">Purpureocillium lilacinum</name>
    <name type="common">Paecilomyces lilacinus</name>
    <dbReference type="NCBI Taxonomy" id="33203"/>
    <lineage>
        <taxon>Eukaryota</taxon>
        <taxon>Fungi</taxon>
        <taxon>Dikarya</taxon>
        <taxon>Ascomycota</taxon>
        <taxon>Pezizomycotina</taxon>
        <taxon>Sordariomycetes</taxon>
        <taxon>Hypocreomycetidae</taxon>
        <taxon>Hypocreales</taxon>
        <taxon>Ophiocordycipitaceae</taxon>
        <taxon>Purpureocillium</taxon>
    </lineage>
</organism>
<dbReference type="GO" id="GO:0008270">
    <property type="term" value="F:zinc ion binding"/>
    <property type="evidence" value="ECO:0007669"/>
    <property type="project" value="InterPro"/>
</dbReference>
<comment type="caution">
    <text evidence="5">The sequence shown here is derived from an EMBL/GenBank/DDBJ whole genome shotgun (WGS) entry which is preliminary data.</text>
</comment>
<feature type="region of interest" description="Disordered" evidence="3">
    <location>
        <begin position="1"/>
        <end position="58"/>
    </location>
</feature>
<dbReference type="SUPFAM" id="SSF57701">
    <property type="entry name" value="Zn2/Cys6 DNA-binding domain"/>
    <property type="match status" value="1"/>
</dbReference>
<keyword evidence="2" id="KW-0539">Nucleus</keyword>
<dbReference type="InterPro" id="IPR001138">
    <property type="entry name" value="Zn2Cys6_DnaBD"/>
</dbReference>
<dbReference type="Pfam" id="PF11951">
    <property type="entry name" value="Fungal_trans_2"/>
    <property type="match status" value="1"/>
</dbReference>
<dbReference type="GO" id="GO:0000976">
    <property type="term" value="F:transcription cis-regulatory region binding"/>
    <property type="evidence" value="ECO:0007669"/>
    <property type="project" value="TreeGrafter"/>
</dbReference>
<dbReference type="PANTHER" id="PTHR37534">
    <property type="entry name" value="TRANSCRIPTIONAL ACTIVATOR PROTEIN UGA3"/>
    <property type="match status" value="1"/>
</dbReference>
<sequence>MSPLSPRNARGTGRKLSTSNALDSGWSDRVVLTPGPGRRTASARGPPPPDLLPPHLGQPCPSFTTRIIPIFTSLSHSLTHGTQAMPRKRDPSKPPASPRRRSHHGCQRCRRHKIRCDEARPRCGACSSARGGPECVFAVTLKWEADYAHGGRAFGRAGVWSKGQRRQHASAAAGSTGCQEVQSRRQEEGVWECCGGDSWLPVRVESYSFLNCFMRDFEDEEDVESICVEDAPSSSKGSIASSPAPSTALPHDDSALTRHLDDPLLSNLQLADPHLVSYYVYRLCPLTVPCADHTTRSPFSALLVPFALSSPSPATLDALLGLAASHRSRSEPAYQPVAIAYYRRTVRAVRALLAAGPVARLVADPEIMALVMLLCQHELIRDGGSSWIVHLRGARDLIRLRKQQQQQQRQQASGSSALERRTGHNSWEQITAFAERFFAFYDVMGRTACGEEPMFGSEYWSVEDDAVDPWMGCSPRMVNIISAVTELSWTLRRVDPHSGVACRQDVAVQRERLEALLAESHAEESRDSRQEGDAMSRCVELKRLTVQLYIQAALTDSTPSTPTVRHRVSHILRLVAELLALGVRAGLTWPLFMTACQLEPTEELDWTAESGQDDGDWRDVPRFARPFILYALDQLADTLSSVARTRLVIEKVWKTREAACVRAAAACPDEEAFNDWACFVAPLCHNISVV</sequence>
<feature type="compositionally biased region" description="Low complexity" evidence="3">
    <location>
        <begin position="231"/>
        <end position="246"/>
    </location>
</feature>
<comment type="subcellular location">
    <subcellularLocation>
        <location evidence="1">Nucleus</location>
    </subcellularLocation>
</comment>
<dbReference type="InterPro" id="IPR036864">
    <property type="entry name" value="Zn2-C6_fun-type_DNA-bd_sf"/>
</dbReference>
<dbReference type="GO" id="GO:0045944">
    <property type="term" value="P:positive regulation of transcription by RNA polymerase II"/>
    <property type="evidence" value="ECO:0007669"/>
    <property type="project" value="TreeGrafter"/>
</dbReference>
<feature type="region of interest" description="Disordered" evidence="3">
    <location>
        <begin position="78"/>
        <end position="106"/>
    </location>
</feature>
<evidence type="ECO:0000259" key="4">
    <source>
        <dbReference type="PROSITE" id="PS50048"/>
    </source>
</evidence>
<dbReference type="GO" id="GO:0005634">
    <property type="term" value="C:nucleus"/>
    <property type="evidence" value="ECO:0007669"/>
    <property type="project" value="UniProtKB-SubCell"/>
</dbReference>
<dbReference type="PROSITE" id="PS00463">
    <property type="entry name" value="ZN2_CY6_FUNGAL_1"/>
    <property type="match status" value="1"/>
</dbReference>
<dbReference type="InterPro" id="IPR021858">
    <property type="entry name" value="Fun_TF"/>
</dbReference>
<evidence type="ECO:0000256" key="2">
    <source>
        <dbReference type="ARBA" id="ARBA00023242"/>
    </source>
</evidence>
<evidence type="ECO:0000313" key="6">
    <source>
        <dbReference type="Proteomes" id="UP000245956"/>
    </source>
</evidence>
<protein>
    <recommendedName>
        <fullName evidence="4">Zn(2)-C6 fungal-type domain-containing protein</fullName>
    </recommendedName>
</protein>
<evidence type="ECO:0000256" key="3">
    <source>
        <dbReference type="SAM" id="MobiDB-lite"/>
    </source>
</evidence>
<gene>
    <name evidence="5" type="ORF">PCL_08844</name>
</gene>
<dbReference type="PANTHER" id="PTHR37534:SF49">
    <property type="entry name" value="LYSINE BIOSYNTHESIS REGULATORY PROTEIN LYS14"/>
    <property type="match status" value="1"/>
</dbReference>
<dbReference type="CDD" id="cd00067">
    <property type="entry name" value="GAL4"/>
    <property type="match status" value="1"/>
</dbReference>
<dbReference type="EMBL" id="LCWV01000004">
    <property type="protein sequence ID" value="PWI73568.1"/>
    <property type="molecule type" value="Genomic_DNA"/>
</dbReference>
<accession>A0A2U3EGE3</accession>
<proteinExistence type="predicted"/>
<feature type="region of interest" description="Disordered" evidence="3">
    <location>
        <begin position="228"/>
        <end position="253"/>
    </location>
</feature>
<dbReference type="Gene3D" id="4.10.240.10">
    <property type="entry name" value="Zn(2)-C6 fungal-type DNA-binding domain"/>
    <property type="match status" value="1"/>
</dbReference>
<dbReference type="Pfam" id="PF00172">
    <property type="entry name" value="Zn_clus"/>
    <property type="match status" value="1"/>
</dbReference>
<dbReference type="Proteomes" id="UP000245956">
    <property type="component" value="Unassembled WGS sequence"/>
</dbReference>